<dbReference type="EMBL" id="CP001750">
    <property type="protein sequence ID" value="ADB10334.1"/>
    <property type="molecule type" value="Genomic_DNA"/>
</dbReference>
<evidence type="ECO:0000313" key="2">
    <source>
        <dbReference type="EMBL" id="ADB10334.1"/>
    </source>
</evidence>
<reference evidence="2 3" key="1">
    <citation type="journal article" date="2009" name="PLoS Genet.">
        <title>The Bifidobacterium dentium Bd1 genome sequence reflects its genetic adaptation to the human oral cavity.</title>
        <authorList>
            <person name="Ventura M."/>
            <person name="Turroni F."/>
            <person name="Zomer A."/>
            <person name="Foroni E."/>
            <person name="Giubellini V."/>
            <person name="Bottacini F."/>
            <person name="Canchaya C."/>
            <person name="Claesson M.J."/>
            <person name="He F."/>
            <person name="Mantzourani M."/>
            <person name="Mulas L."/>
            <person name="Ferrarini A."/>
            <person name="Gao B."/>
            <person name="Delledonne M."/>
            <person name="Henrissat B."/>
            <person name="Coutinho P."/>
            <person name="Oggioni M."/>
            <person name="Gupta R.S."/>
            <person name="Zhang Z."/>
            <person name="Beighton D."/>
            <person name="Fitzgerald G.F."/>
            <person name="O'Toole P.W."/>
            <person name="van Sinderen D."/>
        </authorList>
    </citation>
    <scope>NUCLEOTIDE SEQUENCE [LARGE SCALE GENOMIC DNA]</scope>
    <source>
        <strain evidence="3">ATCC 27534 / DSM 20436 / JCM 1195 / Bd1</strain>
    </source>
</reference>
<proteinExistence type="predicted"/>
<dbReference type="AlphaFoldDB" id="D2Q5W9"/>
<evidence type="ECO:0000313" key="3">
    <source>
        <dbReference type="Proteomes" id="UP000008693"/>
    </source>
</evidence>
<dbReference type="HOGENOM" id="CLU_1136325_0_0_11"/>
<dbReference type="RefSeq" id="WP_012902436.1">
    <property type="nucleotide sequence ID" value="NC_013714.1"/>
</dbReference>
<accession>D2Q5W9</accession>
<protein>
    <submittedName>
        <fullName evidence="2">Uncharacterized protein</fullName>
    </submittedName>
</protein>
<dbReference type="KEGG" id="bde:BDP_1744"/>
<keyword evidence="1" id="KW-0812">Transmembrane</keyword>
<evidence type="ECO:0000256" key="1">
    <source>
        <dbReference type="SAM" id="Phobius"/>
    </source>
</evidence>
<name>D2Q5W9_BIFDB</name>
<dbReference type="GeneID" id="31606903"/>
<organism evidence="2 3">
    <name type="scientific">Bifidobacterium dentium (strain ATCC 27534 / DSM 20436 / JCM 1195 / Bd1)</name>
    <dbReference type="NCBI Taxonomy" id="401473"/>
    <lineage>
        <taxon>Bacteria</taxon>
        <taxon>Bacillati</taxon>
        <taxon>Actinomycetota</taxon>
        <taxon>Actinomycetes</taxon>
        <taxon>Bifidobacteriales</taxon>
        <taxon>Bifidobacteriaceae</taxon>
        <taxon>Bifidobacterium</taxon>
    </lineage>
</organism>
<keyword evidence="1" id="KW-0472">Membrane</keyword>
<dbReference type="STRING" id="401473.BDP_1744"/>
<gene>
    <name evidence="2" type="ordered locus">BDP_1744</name>
</gene>
<keyword evidence="1" id="KW-1133">Transmembrane helix</keyword>
<keyword evidence="3" id="KW-1185">Reference proteome</keyword>
<sequence>MFCTNCGKRLIEGQYVCPDCGTRRAAMAGKTAHVIRITRARLAVIIAASVIVSLLAGSLITWGVVRGTGAGGSTAITGLASAQTPPSIDGTWVSQGELDRPFTLNNGVITTSDIEDEPGKGTYTISDKPDDNGYYVLDLRFDEMNECTSDTADTLESCKGRSFDITRFEIRPDKGSDDGYISSFALRPALSKKQQRKVSKGRYYDNCAWSLGYMWYNGGNLGDCALDPSTFEPVKPDYWTMIRQ</sequence>
<feature type="transmembrane region" description="Helical" evidence="1">
    <location>
        <begin position="42"/>
        <end position="65"/>
    </location>
</feature>
<dbReference type="Proteomes" id="UP000008693">
    <property type="component" value="Chromosome"/>
</dbReference>